<protein>
    <submittedName>
        <fullName evidence="2">HD domain-containing protein</fullName>
    </submittedName>
</protein>
<dbReference type="Proteomes" id="UP001276854">
    <property type="component" value="Unassembled WGS sequence"/>
</dbReference>
<dbReference type="SUPFAM" id="SSF109604">
    <property type="entry name" value="HD-domain/PDEase-like"/>
    <property type="match status" value="1"/>
</dbReference>
<evidence type="ECO:0000313" key="2">
    <source>
        <dbReference type="EMBL" id="MDW2796742.1"/>
    </source>
</evidence>
<dbReference type="Pfam" id="PF01966">
    <property type="entry name" value="HD"/>
    <property type="match status" value="1"/>
</dbReference>
<sequence length="165" mass="19021">MNTINRVIAKMMDYYKGDPKRIQHFIKVYQFGKLIGEEEGLDAHKQRILETACVVHDIGIKASEEKYHSSAGNYQELEGPPIARSLLMFFDYSPEEIDRICWLVGHHHTYTNIEGADYQILVEADFLVNAWEDGMSREAVESVRKKIFTTAAGIRMLETMYNNLT</sequence>
<reference evidence="2 3" key="1">
    <citation type="submission" date="2023-10" db="EMBL/GenBank/DDBJ databases">
        <title>A novel Glycoside Hydrolase 43-Like Enzyme from Clostrdium boliviensis is an Endo-xylanase, and a Candidate for Xylooligosaccharides Production from Different Xylan Substrates.</title>
        <authorList>
            <person name="Alvarez M.T."/>
            <person name="Rocabado-Villegas L.R."/>
            <person name="Salas-Veizaga D.M."/>
            <person name="Linares-Pasten J.A."/>
            <person name="Gudmundsdottir E.E."/>
            <person name="Hreggvidsson G.O."/>
            <person name="Adlercreutz P."/>
            <person name="Nordberg Karlsson E."/>
        </authorList>
    </citation>
    <scope>NUCLEOTIDE SEQUENCE [LARGE SCALE GENOMIC DNA]</scope>
    <source>
        <strain evidence="2 3">E-1</strain>
    </source>
</reference>
<evidence type="ECO:0000313" key="3">
    <source>
        <dbReference type="Proteomes" id="UP001276854"/>
    </source>
</evidence>
<dbReference type="Gene3D" id="1.10.3210.10">
    <property type="entry name" value="Hypothetical protein af1432"/>
    <property type="match status" value="1"/>
</dbReference>
<feature type="domain" description="HD" evidence="1">
    <location>
        <begin position="21"/>
        <end position="126"/>
    </location>
</feature>
<keyword evidence="3" id="KW-1185">Reference proteome</keyword>
<dbReference type="InterPro" id="IPR003607">
    <property type="entry name" value="HD/PDEase_dom"/>
</dbReference>
<name>A0ABU4GGJ6_9CLOT</name>
<comment type="caution">
    <text evidence="2">The sequence shown here is derived from an EMBL/GenBank/DDBJ whole genome shotgun (WGS) entry which is preliminary data.</text>
</comment>
<evidence type="ECO:0000259" key="1">
    <source>
        <dbReference type="Pfam" id="PF01966"/>
    </source>
</evidence>
<accession>A0ABU4GGJ6</accession>
<dbReference type="InterPro" id="IPR006674">
    <property type="entry name" value="HD_domain"/>
</dbReference>
<dbReference type="CDD" id="cd00077">
    <property type="entry name" value="HDc"/>
    <property type="match status" value="1"/>
</dbReference>
<organism evidence="2 3">
    <name type="scientific">Clostridium boliviensis</name>
    <dbReference type="NCBI Taxonomy" id="318465"/>
    <lineage>
        <taxon>Bacteria</taxon>
        <taxon>Bacillati</taxon>
        <taxon>Bacillota</taxon>
        <taxon>Clostridia</taxon>
        <taxon>Eubacteriales</taxon>
        <taxon>Clostridiaceae</taxon>
        <taxon>Clostridium</taxon>
    </lineage>
</organism>
<dbReference type="RefSeq" id="WP_318063006.1">
    <property type="nucleotide sequence ID" value="NZ_JAWONS010000099.1"/>
</dbReference>
<proteinExistence type="predicted"/>
<gene>
    <name evidence="2" type="ORF">RZO55_04010</name>
</gene>
<dbReference type="EMBL" id="JAWONS010000099">
    <property type="protein sequence ID" value="MDW2796742.1"/>
    <property type="molecule type" value="Genomic_DNA"/>
</dbReference>